<dbReference type="InterPro" id="IPR018392">
    <property type="entry name" value="LysM"/>
</dbReference>
<evidence type="ECO:0000259" key="2">
    <source>
        <dbReference type="PROSITE" id="PS51782"/>
    </source>
</evidence>
<dbReference type="AlphaFoldDB" id="A0A411YI67"/>
<dbReference type="SUPFAM" id="SSF54106">
    <property type="entry name" value="LysM domain"/>
    <property type="match status" value="1"/>
</dbReference>
<name>A0A411YI67_9ACTN</name>
<protein>
    <submittedName>
        <fullName evidence="3">LysM domain-containing protein</fullName>
    </submittedName>
</protein>
<feature type="region of interest" description="Disordered" evidence="1">
    <location>
        <begin position="126"/>
        <end position="164"/>
    </location>
</feature>
<dbReference type="Proteomes" id="UP000291469">
    <property type="component" value="Chromosome"/>
</dbReference>
<feature type="region of interest" description="Disordered" evidence="1">
    <location>
        <begin position="40"/>
        <end position="101"/>
    </location>
</feature>
<dbReference type="EMBL" id="CP036402">
    <property type="protein sequence ID" value="QBI20984.1"/>
    <property type="molecule type" value="Genomic_DNA"/>
</dbReference>
<organism evidence="3 4">
    <name type="scientific">Egibacter rhizosphaerae</name>
    <dbReference type="NCBI Taxonomy" id="1670831"/>
    <lineage>
        <taxon>Bacteria</taxon>
        <taxon>Bacillati</taxon>
        <taxon>Actinomycetota</taxon>
        <taxon>Nitriliruptoria</taxon>
        <taxon>Egibacterales</taxon>
        <taxon>Egibacteraceae</taxon>
        <taxon>Egibacter</taxon>
    </lineage>
</organism>
<reference evidence="3 4" key="1">
    <citation type="submission" date="2019-01" db="EMBL/GenBank/DDBJ databases">
        <title>Egibacter rhizosphaerae EGI 80759T.</title>
        <authorList>
            <person name="Chen D.-D."/>
            <person name="Tian Y."/>
            <person name="Jiao J.-Y."/>
            <person name="Zhang X.-T."/>
            <person name="Zhang Y.-G."/>
            <person name="Zhang Y."/>
            <person name="Xiao M."/>
            <person name="Shu W.-S."/>
            <person name="Li W.-J."/>
        </authorList>
    </citation>
    <scope>NUCLEOTIDE SEQUENCE [LARGE SCALE GENOMIC DNA]</scope>
    <source>
        <strain evidence="3 4">EGI 80759</strain>
    </source>
</reference>
<proteinExistence type="predicted"/>
<feature type="compositionally biased region" description="Acidic residues" evidence="1">
    <location>
        <begin position="134"/>
        <end position="164"/>
    </location>
</feature>
<dbReference type="InterPro" id="IPR036779">
    <property type="entry name" value="LysM_dom_sf"/>
</dbReference>
<feature type="domain" description="LysM" evidence="2">
    <location>
        <begin position="86"/>
        <end position="130"/>
    </location>
</feature>
<accession>A0A411YI67</accession>
<gene>
    <name evidence="3" type="ORF">ER308_16315</name>
</gene>
<dbReference type="Gene3D" id="3.10.350.10">
    <property type="entry name" value="LysM domain"/>
    <property type="match status" value="1"/>
</dbReference>
<dbReference type="Pfam" id="PF01476">
    <property type="entry name" value="LysM"/>
    <property type="match status" value="1"/>
</dbReference>
<evidence type="ECO:0000313" key="4">
    <source>
        <dbReference type="Proteomes" id="UP000291469"/>
    </source>
</evidence>
<keyword evidence="4" id="KW-1185">Reference proteome</keyword>
<feature type="compositionally biased region" description="Acidic residues" evidence="1">
    <location>
        <begin position="40"/>
        <end position="88"/>
    </location>
</feature>
<dbReference type="PROSITE" id="PS51782">
    <property type="entry name" value="LYSM"/>
    <property type="match status" value="1"/>
</dbReference>
<dbReference type="KEGG" id="erz:ER308_16315"/>
<dbReference type="CDD" id="cd00118">
    <property type="entry name" value="LysM"/>
    <property type="match status" value="1"/>
</dbReference>
<dbReference type="OrthoDB" id="9815939at2"/>
<evidence type="ECO:0000256" key="1">
    <source>
        <dbReference type="SAM" id="MobiDB-lite"/>
    </source>
</evidence>
<evidence type="ECO:0000313" key="3">
    <source>
        <dbReference type="EMBL" id="QBI20984.1"/>
    </source>
</evidence>
<sequence>MWFHGVTEPTACERGIMARRTGWLLLVSAAVALLVACGEDDETVDEADDEGDELEIDAEPDEDGEDELDMDDEPDDEDEAEEPEEETYEVQSGDTLSAIANEFDVEADAIVEANDIDDPDLLVEGTELVIPAPDPDDDAEPDDDGDDGDDGDEGDEGEGDGDGG</sequence>
<dbReference type="SMART" id="SM00257">
    <property type="entry name" value="LysM"/>
    <property type="match status" value="1"/>
</dbReference>